<organism evidence="2 3">
    <name type="scientific">Chthoniobacter flavus Ellin428</name>
    <dbReference type="NCBI Taxonomy" id="497964"/>
    <lineage>
        <taxon>Bacteria</taxon>
        <taxon>Pseudomonadati</taxon>
        <taxon>Verrucomicrobiota</taxon>
        <taxon>Spartobacteria</taxon>
        <taxon>Chthoniobacterales</taxon>
        <taxon>Chthoniobacteraceae</taxon>
        <taxon>Chthoniobacter</taxon>
    </lineage>
</organism>
<dbReference type="InterPro" id="IPR021776">
    <property type="entry name" value="ActD"/>
</dbReference>
<comment type="caution">
    <text evidence="2">The sequence shown here is derived from an EMBL/GenBank/DDBJ whole genome shotgun (WGS) entry which is preliminary data.</text>
</comment>
<name>B4DA27_9BACT</name>
<dbReference type="STRING" id="497964.CfE428DRAFT_5767"/>
<protein>
    <recommendedName>
        <fullName evidence="4">Quinol:cytochrome c oxidoreductase membrane protein</fullName>
    </recommendedName>
</protein>
<dbReference type="InParanoid" id="B4DA27"/>
<feature type="transmembrane region" description="Helical" evidence="1">
    <location>
        <begin position="58"/>
        <end position="85"/>
    </location>
</feature>
<dbReference type="AlphaFoldDB" id="B4DA27"/>
<dbReference type="PANTHER" id="PTHR40394">
    <property type="entry name" value="LIPOPROTEIN-RELATED"/>
    <property type="match status" value="1"/>
</dbReference>
<gene>
    <name evidence="2" type="ORF">CfE428DRAFT_5767</name>
</gene>
<evidence type="ECO:0000256" key="1">
    <source>
        <dbReference type="SAM" id="Phobius"/>
    </source>
</evidence>
<proteinExistence type="predicted"/>
<dbReference type="eggNOG" id="COG2010">
    <property type="taxonomic scope" value="Bacteria"/>
</dbReference>
<reference evidence="2 3" key="1">
    <citation type="journal article" date="2011" name="J. Bacteriol.">
        <title>Genome sequence of Chthoniobacter flavus Ellin428, an aerobic heterotrophic soil bacterium.</title>
        <authorList>
            <person name="Kant R."/>
            <person name="van Passel M.W."/>
            <person name="Palva A."/>
            <person name="Lucas S."/>
            <person name="Lapidus A."/>
            <person name="Glavina Del Rio T."/>
            <person name="Dalin E."/>
            <person name="Tice H."/>
            <person name="Bruce D."/>
            <person name="Goodwin L."/>
            <person name="Pitluck S."/>
            <person name="Larimer F.W."/>
            <person name="Land M.L."/>
            <person name="Hauser L."/>
            <person name="Sangwan P."/>
            <person name="de Vos W.M."/>
            <person name="Janssen P.H."/>
            <person name="Smidt H."/>
        </authorList>
    </citation>
    <scope>NUCLEOTIDE SEQUENCE [LARGE SCALE GENOMIC DNA]</scope>
    <source>
        <strain evidence="2 3">Ellin428</strain>
    </source>
</reference>
<evidence type="ECO:0000313" key="2">
    <source>
        <dbReference type="EMBL" id="EDY16654.1"/>
    </source>
</evidence>
<evidence type="ECO:0000313" key="3">
    <source>
        <dbReference type="Proteomes" id="UP000005824"/>
    </source>
</evidence>
<evidence type="ECO:0008006" key="4">
    <source>
        <dbReference type="Google" id="ProtNLM"/>
    </source>
</evidence>
<dbReference type="RefSeq" id="WP_006983088.1">
    <property type="nucleotide sequence ID" value="NZ_ABVL01000029.1"/>
</dbReference>
<keyword evidence="1" id="KW-0472">Membrane</keyword>
<dbReference type="EMBL" id="ABVL01000029">
    <property type="protein sequence ID" value="EDY16654.1"/>
    <property type="molecule type" value="Genomic_DNA"/>
</dbReference>
<sequence>MKENGIYGLIAEFEEPDQVLAAARQARAAGYRRVEAYTPYLVEDLAEELGMHNTGVPLICLLCGITGGLGGYGMEYFAAAIHYPINVGGRPLHSWPAFIPITFELTVLFAALGTVIGMLILNGLPRPHHPVFETPFFEQRNQSHFYLCIEAKDPLFDRTITQEFLLKQKPAHVWEVLA</sequence>
<keyword evidence="1" id="KW-1133">Transmembrane helix</keyword>
<keyword evidence="3" id="KW-1185">Reference proteome</keyword>
<keyword evidence="1" id="KW-0812">Transmembrane</keyword>
<accession>B4DA27</accession>
<dbReference type="Proteomes" id="UP000005824">
    <property type="component" value="Unassembled WGS sequence"/>
</dbReference>
<dbReference type="PANTHER" id="PTHR40394:SF2">
    <property type="entry name" value="QUINOL:CYTOCHROME C OXIDOREDUCTASE MEMBRANE PROTEIN"/>
    <property type="match status" value="1"/>
</dbReference>
<feature type="transmembrane region" description="Helical" evidence="1">
    <location>
        <begin position="97"/>
        <end position="121"/>
    </location>
</feature>
<dbReference type="Pfam" id="PF11821">
    <property type="entry name" value="ActD"/>
    <property type="match status" value="1"/>
</dbReference>